<dbReference type="GO" id="GO:0018104">
    <property type="term" value="P:peptidoglycan-protein cross-linking"/>
    <property type="evidence" value="ECO:0007669"/>
    <property type="project" value="TreeGrafter"/>
</dbReference>
<dbReference type="CDD" id="cd16913">
    <property type="entry name" value="YkuD_like"/>
    <property type="match status" value="1"/>
</dbReference>
<dbReference type="Pfam" id="PF03734">
    <property type="entry name" value="YkuD"/>
    <property type="match status" value="1"/>
</dbReference>
<dbReference type="Proteomes" id="UP000178106">
    <property type="component" value="Unassembled WGS sequence"/>
</dbReference>
<evidence type="ECO:0000256" key="2">
    <source>
        <dbReference type="ARBA" id="ARBA00022679"/>
    </source>
</evidence>
<dbReference type="SUPFAM" id="SSF141523">
    <property type="entry name" value="L,D-transpeptidase catalytic domain-like"/>
    <property type="match status" value="1"/>
</dbReference>
<accession>A0A1G2E313</accession>
<comment type="caution">
    <text evidence="9">The sequence shown here is derived from an EMBL/GenBank/DDBJ whole genome shotgun (WGS) entry which is preliminary data.</text>
</comment>
<evidence type="ECO:0000313" key="10">
    <source>
        <dbReference type="Proteomes" id="UP000178106"/>
    </source>
</evidence>
<feature type="active site" description="Nucleophile" evidence="6">
    <location>
        <position position="260"/>
    </location>
</feature>
<dbReference type="GO" id="GO:0016740">
    <property type="term" value="F:transferase activity"/>
    <property type="evidence" value="ECO:0007669"/>
    <property type="project" value="UniProtKB-KW"/>
</dbReference>
<dbReference type="EMBL" id="MHLU01000033">
    <property type="protein sequence ID" value="OGZ20059.1"/>
    <property type="molecule type" value="Genomic_DNA"/>
</dbReference>
<keyword evidence="7" id="KW-1133">Transmembrane helix</keyword>
<feature type="active site" description="Proton donor/acceptor" evidence="6">
    <location>
        <position position="244"/>
    </location>
</feature>
<feature type="transmembrane region" description="Helical" evidence="7">
    <location>
        <begin position="7"/>
        <end position="28"/>
    </location>
</feature>
<evidence type="ECO:0000256" key="7">
    <source>
        <dbReference type="SAM" id="Phobius"/>
    </source>
</evidence>
<protein>
    <recommendedName>
        <fullName evidence="8">L,D-TPase catalytic domain-containing protein</fullName>
    </recommendedName>
</protein>
<keyword evidence="2" id="KW-0808">Transferase</keyword>
<gene>
    <name evidence="9" type="ORF">A2494_02290</name>
</gene>
<evidence type="ECO:0000256" key="6">
    <source>
        <dbReference type="PROSITE-ProRule" id="PRU01373"/>
    </source>
</evidence>
<keyword evidence="4 6" id="KW-0573">Peptidoglycan synthesis</keyword>
<keyword evidence="5 6" id="KW-0961">Cell wall biogenesis/degradation</keyword>
<reference evidence="9 10" key="1">
    <citation type="journal article" date="2016" name="Nat. Commun.">
        <title>Thousands of microbial genomes shed light on interconnected biogeochemical processes in an aquifer system.</title>
        <authorList>
            <person name="Anantharaman K."/>
            <person name="Brown C.T."/>
            <person name="Hug L.A."/>
            <person name="Sharon I."/>
            <person name="Castelle C.J."/>
            <person name="Probst A.J."/>
            <person name="Thomas B.C."/>
            <person name="Singh A."/>
            <person name="Wilkins M.J."/>
            <person name="Karaoz U."/>
            <person name="Brodie E.L."/>
            <person name="Williams K.H."/>
            <person name="Hubbard S.S."/>
            <person name="Banfield J.F."/>
        </authorList>
    </citation>
    <scope>NUCLEOTIDE SEQUENCE [LARGE SCALE GENOMIC DNA]</scope>
</reference>
<dbReference type="InterPro" id="IPR003646">
    <property type="entry name" value="SH3-like_bac-type"/>
</dbReference>
<dbReference type="Gene3D" id="2.40.440.10">
    <property type="entry name" value="L,D-transpeptidase catalytic domain-like"/>
    <property type="match status" value="1"/>
</dbReference>
<dbReference type="InterPro" id="IPR050979">
    <property type="entry name" value="LD-transpeptidase"/>
</dbReference>
<organism evidence="9 10">
    <name type="scientific">Candidatus Lloydbacteria bacterium RIFOXYC12_FULL_46_25</name>
    <dbReference type="NCBI Taxonomy" id="1798670"/>
    <lineage>
        <taxon>Bacteria</taxon>
        <taxon>Candidatus Lloydiibacteriota</taxon>
    </lineage>
</organism>
<feature type="domain" description="L,D-TPase catalytic" evidence="8">
    <location>
        <begin position="163"/>
        <end position="284"/>
    </location>
</feature>
<dbReference type="GO" id="GO:0008360">
    <property type="term" value="P:regulation of cell shape"/>
    <property type="evidence" value="ECO:0007669"/>
    <property type="project" value="UniProtKB-UniRule"/>
</dbReference>
<dbReference type="AlphaFoldDB" id="A0A1G2E313"/>
<dbReference type="GO" id="GO:0071555">
    <property type="term" value="P:cell wall organization"/>
    <property type="evidence" value="ECO:0007669"/>
    <property type="project" value="UniProtKB-UniRule"/>
</dbReference>
<dbReference type="GO" id="GO:0071972">
    <property type="term" value="F:peptidoglycan L,D-transpeptidase activity"/>
    <property type="evidence" value="ECO:0007669"/>
    <property type="project" value="TreeGrafter"/>
</dbReference>
<name>A0A1G2E313_9BACT</name>
<dbReference type="PANTHER" id="PTHR30582:SF2">
    <property type="entry name" value="L,D-TRANSPEPTIDASE YCIB-RELATED"/>
    <property type="match status" value="1"/>
</dbReference>
<evidence type="ECO:0000313" key="9">
    <source>
        <dbReference type="EMBL" id="OGZ20059.1"/>
    </source>
</evidence>
<dbReference type="PANTHER" id="PTHR30582">
    <property type="entry name" value="L,D-TRANSPEPTIDASE"/>
    <property type="match status" value="1"/>
</dbReference>
<evidence type="ECO:0000256" key="4">
    <source>
        <dbReference type="ARBA" id="ARBA00022984"/>
    </source>
</evidence>
<dbReference type="GO" id="GO:0005576">
    <property type="term" value="C:extracellular region"/>
    <property type="evidence" value="ECO:0007669"/>
    <property type="project" value="TreeGrafter"/>
</dbReference>
<evidence type="ECO:0000256" key="5">
    <source>
        <dbReference type="ARBA" id="ARBA00023316"/>
    </source>
</evidence>
<keyword evidence="3 6" id="KW-0133">Cell shape</keyword>
<dbReference type="InterPro" id="IPR038063">
    <property type="entry name" value="Transpep_catalytic_dom"/>
</dbReference>
<dbReference type="Pfam" id="PF08239">
    <property type="entry name" value="SH3_3"/>
    <property type="match status" value="1"/>
</dbReference>
<evidence type="ECO:0000256" key="3">
    <source>
        <dbReference type="ARBA" id="ARBA00022960"/>
    </source>
</evidence>
<keyword evidence="7" id="KW-0812">Transmembrane</keyword>
<comment type="pathway">
    <text evidence="1 6">Cell wall biogenesis; peptidoglycan biosynthesis.</text>
</comment>
<keyword evidence="7" id="KW-0472">Membrane</keyword>
<evidence type="ECO:0000259" key="8">
    <source>
        <dbReference type="PROSITE" id="PS52029"/>
    </source>
</evidence>
<sequence>MEKFSKYTPLFWATLMLGVLYGLMMWGVSLLQTSPSLNVADLLSPPQEVKDVATTTSPSVQLFQYIEVVDGCGSYFEGPCVNMRSGPGIDHPVVARLRNGVVLKVDDVVTHDGQDWYKIGFDGYIHYPERVTGDWYVAREHVRLFTDEGDKQLSKETPATSTKRIVIDLSEQMLYAYDGDIVFMKEPVSSGLKETPTPRGIFSVYKKTPSRYMQGPIPEVSDQYFDLPGVPWNLYFTYGGAVIHGAYWHDYFGKRWSHGCVNLSPEKAKELYLWADVGISVVVRD</sequence>
<evidence type="ECO:0000256" key="1">
    <source>
        <dbReference type="ARBA" id="ARBA00004752"/>
    </source>
</evidence>
<dbReference type="InterPro" id="IPR005490">
    <property type="entry name" value="LD_TPept_cat_dom"/>
</dbReference>
<dbReference type="PROSITE" id="PS52029">
    <property type="entry name" value="LD_TPASE"/>
    <property type="match status" value="1"/>
</dbReference>
<proteinExistence type="predicted"/>
<dbReference type="UniPathway" id="UPA00219"/>
<dbReference type="Gene3D" id="2.30.30.40">
    <property type="entry name" value="SH3 Domains"/>
    <property type="match status" value="1"/>
</dbReference>